<comment type="similarity">
    <text evidence="1 5">Belongs to the D-isomer specific 2-hydroxyacid dehydrogenase family.</text>
</comment>
<dbReference type="OrthoDB" id="117809at2"/>
<dbReference type="SUPFAM" id="SSF52283">
    <property type="entry name" value="Formate/glycerate dehydrogenase catalytic domain-like"/>
    <property type="match status" value="1"/>
</dbReference>
<dbReference type="InterPro" id="IPR029752">
    <property type="entry name" value="D-isomer_DH_CS1"/>
</dbReference>
<gene>
    <name evidence="8" type="ORF">EV191_11150</name>
</gene>
<keyword evidence="3 5" id="KW-0560">Oxidoreductase</keyword>
<dbReference type="Gene3D" id="3.40.50.720">
    <property type="entry name" value="NAD(P)-binding Rossmann-like Domain"/>
    <property type="match status" value="2"/>
</dbReference>
<sequence length="339" mass="35713">MTRPMVLATCELDRPTLDGLAGRFDIEYAITANRRRSLADQGIDRALAEARVLVAEVDSVDKATLAAAPRLDLVISCRASPVNVDLAACAARGVPVCTTPGRNADTTADLTFALILDACRNVTAASMWLRAGQWSAIDSNEPYRIFKGPTLRGRTLGIVGGGAVGRRVARRALGFDMSVLIHDPYLTDTGAPPGATLATLEELLSASDIVSIHVPLTATTIGLIDARRIALMNRGSYLVNASRAAVVDENALITALSSGQLAGAGLDVFNEEPPPTDHPLLAMENVVLTPHIGGASRDVIAAQTEMVAEILTAHSTGGDLPYRARNDLLDFRAVEASGN</sequence>
<keyword evidence="9" id="KW-1185">Reference proteome</keyword>
<dbReference type="Pfam" id="PF02826">
    <property type="entry name" value="2-Hacid_dh_C"/>
    <property type="match status" value="1"/>
</dbReference>
<evidence type="ECO:0000256" key="5">
    <source>
        <dbReference type="RuleBase" id="RU003719"/>
    </source>
</evidence>
<protein>
    <submittedName>
        <fullName evidence="8">D-3-phosphoglycerate dehydrogenase</fullName>
    </submittedName>
</protein>
<accession>A0A4R2QLH1</accession>
<dbReference type="InterPro" id="IPR050857">
    <property type="entry name" value="D-2-hydroxyacid_DH"/>
</dbReference>
<dbReference type="SUPFAM" id="SSF51735">
    <property type="entry name" value="NAD(P)-binding Rossmann-fold domains"/>
    <property type="match status" value="1"/>
</dbReference>
<dbReference type="FunFam" id="3.40.50.720:FF:000203">
    <property type="entry name" value="D-3-phosphoglycerate dehydrogenase (SerA)"/>
    <property type="match status" value="1"/>
</dbReference>
<dbReference type="InterPro" id="IPR029753">
    <property type="entry name" value="D-isomer_DH_CS"/>
</dbReference>
<dbReference type="GO" id="GO:0051287">
    <property type="term" value="F:NAD binding"/>
    <property type="evidence" value="ECO:0007669"/>
    <property type="project" value="InterPro"/>
</dbReference>
<dbReference type="Pfam" id="PF00389">
    <property type="entry name" value="2-Hacid_dh"/>
    <property type="match status" value="1"/>
</dbReference>
<dbReference type="Proteomes" id="UP000294911">
    <property type="component" value="Unassembled WGS sequence"/>
</dbReference>
<dbReference type="AlphaFoldDB" id="A0A4R2QLH1"/>
<feature type="domain" description="D-isomer specific 2-hydroxyacid dehydrogenase NAD-binding" evidence="7">
    <location>
        <begin position="112"/>
        <end position="293"/>
    </location>
</feature>
<evidence type="ECO:0000313" key="8">
    <source>
        <dbReference type="EMBL" id="TCP47845.1"/>
    </source>
</evidence>
<evidence type="ECO:0000256" key="2">
    <source>
        <dbReference type="ARBA" id="ARBA00022605"/>
    </source>
</evidence>
<name>A0A4R2QLH1_9PSEU</name>
<dbReference type="GO" id="GO:0016616">
    <property type="term" value="F:oxidoreductase activity, acting on the CH-OH group of donors, NAD or NADP as acceptor"/>
    <property type="evidence" value="ECO:0007669"/>
    <property type="project" value="InterPro"/>
</dbReference>
<comment type="caution">
    <text evidence="8">The sequence shown here is derived from an EMBL/GenBank/DDBJ whole genome shotgun (WGS) entry which is preliminary data.</text>
</comment>
<dbReference type="GO" id="GO:0008652">
    <property type="term" value="P:amino acid biosynthetic process"/>
    <property type="evidence" value="ECO:0007669"/>
    <property type="project" value="UniProtKB-KW"/>
</dbReference>
<dbReference type="RefSeq" id="WP_132878988.1">
    <property type="nucleotide sequence ID" value="NZ_SLXQ01000011.1"/>
</dbReference>
<organism evidence="8 9">
    <name type="scientific">Tamaricihabitans halophyticus</name>
    <dbReference type="NCBI Taxonomy" id="1262583"/>
    <lineage>
        <taxon>Bacteria</taxon>
        <taxon>Bacillati</taxon>
        <taxon>Actinomycetota</taxon>
        <taxon>Actinomycetes</taxon>
        <taxon>Pseudonocardiales</taxon>
        <taxon>Pseudonocardiaceae</taxon>
        <taxon>Tamaricihabitans</taxon>
    </lineage>
</organism>
<evidence type="ECO:0000256" key="3">
    <source>
        <dbReference type="ARBA" id="ARBA00023002"/>
    </source>
</evidence>
<dbReference type="PANTHER" id="PTHR42789:SF1">
    <property type="entry name" value="D-ISOMER SPECIFIC 2-HYDROXYACID DEHYDROGENASE FAMILY PROTEIN (AFU_ORTHOLOGUE AFUA_6G10090)"/>
    <property type="match status" value="1"/>
</dbReference>
<reference evidence="8 9" key="1">
    <citation type="submission" date="2019-03" db="EMBL/GenBank/DDBJ databases">
        <title>Genomic Encyclopedia of Type Strains, Phase IV (KMG-IV): sequencing the most valuable type-strain genomes for metagenomic binning, comparative biology and taxonomic classification.</title>
        <authorList>
            <person name="Goeker M."/>
        </authorList>
    </citation>
    <scope>NUCLEOTIDE SEQUENCE [LARGE SCALE GENOMIC DNA]</scope>
    <source>
        <strain evidence="8 9">DSM 45765</strain>
    </source>
</reference>
<dbReference type="PANTHER" id="PTHR42789">
    <property type="entry name" value="D-ISOMER SPECIFIC 2-HYDROXYACID DEHYDROGENASE FAMILY PROTEIN (AFU_ORTHOLOGUE AFUA_6G10090)"/>
    <property type="match status" value="1"/>
</dbReference>
<dbReference type="PROSITE" id="PS00065">
    <property type="entry name" value="D_2_HYDROXYACID_DH_1"/>
    <property type="match status" value="1"/>
</dbReference>
<keyword evidence="2" id="KW-0028">Amino-acid biosynthesis</keyword>
<evidence type="ECO:0000259" key="7">
    <source>
        <dbReference type="Pfam" id="PF02826"/>
    </source>
</evidence>
<dbReference type="InterPro" id="IPR006140">
    <property type="entry name" value="D-isomer_DH_NAD-bd"/>
</dbReference>
<feature type="domain" description="D-isomer specific 2-hydroxyacid dehydrogenase catalytic" evidence="6">
    <location>
        <begin position="42"/>
        <end position="319"/>
    </location>
</feature>
<evidence type="ECO:0000259" key="6">
    <source>
        <dbReference type="Pfam" id="PF00389"/>
    </source>
</evidence>
<dbReference type="InterPro" id="IPR036291">
    <property type="entry name" value="NAD(P)-bd_dom_sf"/>
</dbReference>
<dbReference type="InterPro" id="IPR006139">
    <property type="entry name" value="D-isomer_2_OHA_DH_cat_dom"/>
</dbReference>
<evidence type="ECO:0000256" key="4">
    <source>
        <dbReference type="ARBA" id="ARBA00023027"/>
    </source>
</evidence>
<proteinExistence type="inferred from homology"/>
<evidence type="ECO:0000313" key="9">
    <source>
        <dbReference type="Proteomes" id="UP000294911"/>
    </source>
</evidence>
<evidence type="ECO:0000256" key="1">
    <source>
        <dbReference type="ARBA" id="ARBA00005854"/>
    </source>
</evidence>
<dbReference type="EMBL" id="SLXQ01000011">
    <property type="protein sequence ID" value="TCP47845.1"/>
    <property type="molecule type" value="Genomic_DNA"/>
</dbReference>
<keyword evidence="4" id="KW-0520">NAD</keyword>
<dbReference type="PROSITE" id="PS00670">
    <property type="entry name" value="D_2_HYDROXYACID_DH_2"/>
    <property type="match status" value="1"/>
</dbReference>